<evidence type="ECO:0000313" key="3">
    <source>
        <dbReference type="Proteomes" id="UP001165082"/>
    </source>
</evidence>
<dbReference type="SUPFAM" id="SSF48403">
    <property type="entry name" value="Ankyrin repeat"/>
    <property type="match status" value="1"/>
</dbReference>
<evidence type="ECO:0000256" key="1">
    <source>
        <dbReference type="SAM" id="MobiDB-lite"/>
    </source>
</evidence>
<dbReference type="EMBL" id="BRXZ01003125">
    <property type="protein sequence ID" value="GMH47832.1"/>
    <property type="molecule type" value="Genomic_DNA"/>
</dbReference>
<dbReference type="AlphaFoldDB" id="A0A9W6Z441"/>
<feature type="region of interest" description="Disordered" evidence="1">
    <location>
        <begin position="112"/>
        <end position="132"/>
    </location>
</feature>
<reference evidence="2" key="1">
    <citation type="submission" date="2022-07" db="EMBL/GenBank/DDBJ databases">
        <title>Genome analysis of Parmales, a sister group of diatoms, reveals the evolutionary specialization of diatoms from phago-mixotrophs to photoautotrophs.</title>
        <authorList>
            <person name="Ban H."/>
            <person name="Sato S."/>
            <person name="Yoshikawa S."/>
            <person name="Kazumasa Y."/>
            <person name="Nakamura Y."/>
            <person name="Ichinomiya M."/>
            <person name="Saitoh K."/>
            <person name="Sato N."/>
            <person name="Blanc-Mathieu R."/>
            <person name="Endo H."/>
            <person name="Kuwata A."/>
            <person name="Ogata H."/>
        </authorList>
    </citation>
    <scope>NUCLEOTIDE SEQUENCE</scope>
</reference>
<sequence length="205" mass="23123">NSLKAPLGEAGDANMTLINACKSKKKNIEVILSIIKEQPELLLIADSEGKLPVHHAAVRKPVDVIDALVFPQRDTIFAKDHNGKTPLDYANQFYANEKVVVALNDKRRRLRDEKARQEREAKERLEREKKEKTIEEAEDIKRMAGEEIDDLLKALVDLHDKFCEESNENTTPFDLGMVTGLEELVGKVKDMAKEAHGKIEGGRLE</sequence>
<dbReference type="OrthoDB" id="196927at2759"/>
<protein>
    <recommendedName>
        <fullName evidence="4">Ankyrin repeat domain-containing protein</fullName>
    </recommendedName>
</protein>
<dbReference type="Proteomes" id="UP001165082">
    <property type="component" value="Unassembled WGS sequence"/>
</dbReference>
<dbReference type="Gene3D" id="1.25.40.20">
    <property type="entry name" value="Ankyrin repeat-containing domain"/>
    <property type="match status" value="1"/>
</dbReference>
<dbReference type="InterPro" id="IPR036770">
    <property type="entry name" value="Ankyrin_rpt-contain_sf"/>
</dbReference>
<organism evidence="2 3">
    <name type="scientific">Triparma retinervis</name>
    <dbReference type="NCBI Taxonomy" id="2557542"/>
    <lineage>
        <taxon>Eukaryota</taxon>
        <taxon>Sar</taxon>
        <taxon>Stramenopiles</taxon>
        <taxon>Ochrophyta</taxon>
        <taxon>Bolidophyceae</taxon>
        <taxon>Parmales</taxon>
        <taxon>Triparmaceae</taxon>
        <taxon>Triparma</taxon>
    </lineage>
</organism>
<accession>A0A9W6Z441</accession>
<feature type="non-terminal residue" evidence="2">
    <location>
        <position position="205"/>
    </location>
</feature>
<feature type="non-terminal residue" evidence="2">
    <location>
        <position position="1"/>
    </location>
</feature>
<evidence type="ECO:0008006" key="4">
    <source>
        <dbReference type="Google" id="ProtNLM"/>
    </source>
</evidence>
<gene>
    <name evidence="2" type="ORF">TrRE_jg280</name>
</gene>
<comment type="caution">
    <text evidence="2">The sequence shown here is derived from an EMBL/GenBank/DDBJ whole genome shotgun (WGS) entry which is preliminary data.</text>
</comment>
<proteinExistence type="predicted"/>
<name>A0A9W6Z441_9STRA</name>
<evidence type="ECO:0000313" key="2">
    <source>
        <dbReference type="EMBL" id="GMH47832.1"/>
    </source>
</evidence>
<keyword evidence="3" id="KW-1185">Reference proteome</keyword>